<evidence type="ECO:0000313" key="2">
    <source>
        <dbReference type="EMBL" id="HEA86686.1"/>
    </source>
</evidence>
<accession>A0A7C1SC80</accession>
<dbReference type="EMBL" id="DSLG01000002">
    <property type="protein sequence ID" value="HEA86686.1"/>
    <property type="molecule type" value="Genomic_DNA"/>
</dbReference>
<dbReference type="AlphaFoldDB" id="A0A7C1SC80"/>
<gene>
    <name evidence="2" type="ORF">ENP94_01585</name>
</gene>
<organism evidence="2">
    <name type="scientific">candidate division WOR-3 bacterium</name>
    <dbReference type="NCBI Taxonomy" id="2052148"/>
    <lineage>
        <taxon>Bacteria</taxon>
        <taxon>Bacteria division WOR-3</taxon>
    </lineage>
</organism>
<evidence type="ECO:0000259" key="1">
    <source>
        <dbReference type="SMART" id="SM00460"/>
    </source>
</evidence>
<comment type="caution">
    <text evidence="2">The sequence shown here is derived from an EMBL/GenBank/DDBJ whole genome shotgun (WGS) entry which is preliminary data.</text>
</comment>
<name>A0A7C1SC80_UNCW3</name>
<dbReference type="InterPro" id="IPR038765">
    <property type="entry name" value="Papain-like_cys_pep_sf"/>
</dbReference>
<dbReference type="PANTHER" id="PTHR33490:SF3">
    <property type="entry name" value="CONSERVED INTEGRAL MEMBRANE PROTEIN"/>
    <property type="match status" value="1"/>
</dbReference>
<dbReference type="SUPFAM" id="SSF54001">
    <property type="entry name" value="Cysteine proteinases"/>
    <property type="match status" value="1"/>
</dbReference>
<sequence>MRQLTVLVFFLTFLFCSNRPVSSMSRQAITGSDYGEVWLATYLAGMKIGYGVLKYNRSNGGLNFDYVTRMTVGMLGKKQTVTARSRVFTDENLALQSFEFRMSSQDGSFTAHGRCEDSRLVVETGNGTRVIHLTRKLYPIEALGIIVTRSHSEPGTRLNYLTFDGAVLDTMGTEVEVLGREMFKIGETTVPALKIKVRRAKFDMTVWLDENGMTLKEDSPMGISSSRVSSEQALAGEAGYPLDLLRIFAVRVDTIIPEGRRWRRMVLTVSGIDTTLLPASDENQRIVTIEGGDIRMEIKIPLPDSTVKLPVGTCRELLKPTVTIQSTAPEIVRTARQIVNGTDNAAVAVQKIADWVFRSLQKEAVASLPNAVDVLKNMKGDCNEHAVLFAALSRAVGIPAKVAVGLVYLRDGFYYHAWNEVYLGKWVPVDATFGEFPASAARLKLAEGELSEQAQVLGVVSRIKIRVLEFE</sequence>
<dbReference type="SMART" id="SM00460">
    <property type="entry name" value="TGc"/>
    <property type="match status" value="1"/>
</dbReference>
<dbReference type="Gene3D" id="3.10.620.30">
    <property type="match status" value="1"/>
</dbReference>
<proteinExistence type="predicted"/>
<dbReference type="PANTHER" id="PTHR33490">
    <property type="entry name" value="BLR5614 PROTEIN-RELATED"/>
    <property type="match status" value="1"/>
</dbReference>
<dbReference type="Pfam" id="PF01841">
    <property type="entry name" value="Transglut_core"/>
    <property type="match status" value="1"/>
</dbReference>
<feature type="domain" description="Transglutaminase-like" evidence="1">
    <location>
        <begin position="374"/>
        <end position="433"/>
    </location>
</feature>
<dbReference type="InterPro" id="IPR002931">
    <property type="entry name" value="Transglutaminase-like"/>
</dbReference>
<reference evidence="2" key="1">
    <citation type="journal article" date="2020" name="mSystems">
        <title>Genome- and Community-Level Interaction Insights into Carbon Utilization and Element Cycling Functions of Hydrothermarchaeota in Hydrothermal Sediment.</title>
        <authorList>
            <person name="Zhou Z."/>
            <person name="Liu Y."/>
            <person name="Xu W."/>
            <person name="Pan J."/>
            <person name="Luo Z.H."/>
            <person name="Li M."/>
        </authorList>
    </citation>
    <scope>NUCLEOTIDE SEQUENCE [LARGE SCALE GENOMIC DNA]</scope>
    <source>
        <strain evidence="2">SpSt-265</strain>
    </source>
</reference>
<protein>
    <submittedName>
        <fullName evidence="2">Transglutaminase domain-containing protein</fullName>
    </submittedName>
</protein>